<dbReference type="HOGENOM" id="CLU_022610_0_1_2"/>
<accession>W0I5G4</accession>
<dbReference type="CDD" id="cd02440">
    <property type="entry name" value="AdoMet_MTases"/>
    <property type="match status" value="1"/>
</dbReference>
<keyword evidence="12" id="KW-1185">Reference proteome</keyword>
<keyword evidence="3 11" id="KW-0489">Methyltransferase</keyword>
<dbReference type="GO" id="GO:0005737">
    <property type="term" value="C:cytoplasm"/>
    <property type="evidence" value="ECO:0007669"/>
    <property type="project" value="TreeGrafter"/>
</dbReference>
<evidence type="ECO:0000313" key="11">
    <source>
        <dbReference type="EMBL" id="AHF79952.1"/>
    </source>
</evidence>
<dbReference type="Proteomes" id="UP000019027">
    <property type="component" value="Chromosome"/>
</dbReference>
<evidence type="ECO:0000256" key="9">
    <source>
        <dbReference type="ARBA" id="ARBA00047783"/>
    </source>
</evidence>
<evidence type="ECO:0000256" key="3">
    <source>
        <dbReference type="ARBA" id="ARBA00022603"/>
    </source>
</evidence>
<dbReference type="InterPro" id="IPR056744">
    <property type="entry name" value="TRM5/TYW2-like_N"/>
</dbReference>
<dbReference type="PROSITE" id="PS51684">
    <property type="entry name" value="SAM_MT_TRM5_TYW2"/>
    <property type="match status" value="1"/>
</dbReference>
<feature type="domain" description="SAM-dependent methyltransferase TRM5/TYW2-type" evidence="10">
    <location>
        <begin position="98"/>
        <end position="344"/>
    </location>
</feature>
<dbReference type="FunFam" id="3.30.300.110:FF:000001">
    <property type="entry name" value="tRNA (guanine(37)-N1)-methyltransferase"/>
    <property type="match status" value="1"/>
</dbReference>
<evidence type="ECO:0000256" key="8">
    <source>
        <dbReference type="ARBA" id="ARBA00033392"/>
    </source>
</evidence>
<keyword evidence="6" id="KW-0819">tRNA processing</keyword>
<comment type="catalytic activity">
    <reaction evidence="9">
        <text>guanosine(37) in tRNA + S-adenosyl-L-methionine = N(1)-methylguanosine(37) in tRNA + S-adenosyl-L-homocysteine + H(+)</text>
        <dbReference type="Rhea" id="RHEA:36899"/>
        <dbReference type="Rhea" id="RHEA-COMP:10145"/>
        <dbReference type="Rhea" id="RHEA-COMP:10147"/>
        <dbReference type="ChEBI" id="CHEBI:15378"/>
        <dbReference type="ChEBI" id="CHEBI:57856"/>
        <dbReference type="ChEBI" id="CHEBI:59789"/>
        <dbReference type="ChEBI" id="CHEBI:73542"/>
        <dbReference type="ChEBI" id="CHEBI:74269"/>
        <dbReference type="EC" id="2.1.1.228"/>
    </reaction>
</comment>
<gene>
    <name evidence="11" type="ORF">TES1_0562</name>
</gene>
<evidence type="ECO:0000256" key="1">
    <source>
        <dbReference type="ARBA" id="ARBA00012807"/>
    </source>
</evidence>
<evidence type="ECO:0000256" key="6">
    <source>
        <dbReference type="ARBA" id="ARBA00022694"/>
    </source>
</evidence>
<evidence type="ECO:0000256" key="5">
    <source>
        <dbReference type="ARBA" id="ARBA00022691"/>
    </source>
</evidence>
<dbReference type="Pfam" id="PF02475">
    <property type="entry name" value="TRM5-TYW2_MTfase"/>
    <property type="match status" value="1"/>
</dbReference>
<dbReference type="InterPro" id="IPR030382">
    <property type="entry name" value="MeTrfase_TRM5/TYW2"/>
</dbReference>
<evidence type="ECO:0000256" key="4">
    <source>
        <dbReference type="ARBA" id="ARBA00022679"/>
    </source>
</evidence>
<keyword evidence="2" id="KW-0963">Cytoplasm</keyword>
<keyword evidence="4 11" id="KW-0808">Transferase</keyword>
<dbReference type="PANTHER" id="PTHR23245">
    <property type="entry name" value="TRNA METHYLTRANSFERASE"/>
    <property type="match status" value="1"/>
</dbReference>
<dbReference type="EMBL" id="CP006965">
    <property type="protein sequence ID" value="AHF79952.1"/>
    <property type="molecule type" value="Genomic_DNA"/>
</dbReference>
<dbReference type="Gene3D" id="3.30.300.110">
    <property type="entry name" value="Met-10+ protein-like domains"/>
    <property type="match status" value="1"/>
</dbReference>
<dbReference type="KEGG" id="ths:TES1_0562"/>
<organism evidence="11 12">
    <name type="scientific">Thermococcus paralvinellae</name>
    <dbReference type="NCBI Taxonomy" id="582419"/>
    <lineage>
        <taxon>Archaea</taxon>
        <taxon>Methanobacteriati</taxon>
        <taxon>Methanobacteriota</taxon>
        <taxon>Thermococci</taxon>
        <taxon>Thermococcales</taxon>
        <taxon>Thermococcaceae</taxon>
        <taxon>Thermococcus</taxon>
    </lineage>
</organism>
<evidence type="ECO:0000256" key="2">
    <source>
        <dbReference type="ARBA" id="ARBA00022490"/>
    </source>
</evidence>
<dbReference type="GO" id="GO:0052906">
    <property type="term" value="F:tRNA (guanine(37)-N1)-methyltransferase activity"/>
    <property type="evidence" value="ECO:0007669"/>
    <property type="project" value="UniProtKB-EC"/>
</dbReference>
<dbReference type="InterPro" id="IPR040601">
    <property type="entry name" value="Trm5a/b_N"/>
</dbReference>
<dbReference type="STRING" id="582419.TES1_0562"/>
<dbReference type="Pfam" id="PF25133">
    <property type="entry name" value="TYW2_N_2"/>
    <property type="match status" value="1"/>
</dbReference>
<dbReference type="Gene3D" id="3.30.70.2580">
    <property type="match status" value="1"/>
</dbReference>
<dbReference type="InterPro" id="IPR056743">
    <property type="entry name" value="TRM5-TYW2-like_MTfase"/>
</dbReference>
<proteinExistence type="predicted"/>
<dbReference type="SUPFAM" id="SSF53335">
    <property type="entry name" value="S-adenosyl-L-methionine-dependent methyltransferases"/>
    <property type="match status" value="1"/>
</dbReference>
<dbReference type="NCBIfam" id="NF047728">
    <property type="entry name" value="tRNAMtaseTaw22"/>
    <property type="match status" value="1"/>
</dbReference>
<dbReference type="Pfam" id="PF18093">
    <property type="entry name" value="Trm5_N"/>
    <property type="match status" value="1"/>
</dbReference>
<keyword evidence="5" id="KW-0949">S-adenosyl-L-methionine</keyword>
<name>W0I5G4_9EURY</name>
<dbReference type="EC" id="2.1.1.228" evidence="1"/>
<evidence type="ECO:0000256" key="7">
    <source>
        <dbReference type="ARBA" id="ARBA00029736"/>
    </source>
</evidence>
<dbReference type="GO" id="GO:0002939">
    <property type="term" value="P:tRNA N1-guanine methylation"/>
    <property type="evidence" value="ECO:0007669"/>
    <property type="project" value="TreeGrafter"/>
</dbReference>
<dbReference type="AlphaFoldDB" id="W0I5G4"/>
<evidence type="ECO:0000259" key="10">
    <source>
        <dbReference type="PROSITE" id="PS51684"/>
    </source>
</evidence>
<dbReference type="InterPro" id="IPR029063">
    <property type="entry name" value="SAM-dependent_MTases_sf"/>
</dbReference>
<reference evidence="11 12" key="1">
    <citation type="journal article" date="2014" name="Int. J. Syst. Evol. Microbiol.">
        <title>Thermococcus paralvinellae sp. nov. and Thermococcus cleftensis sp. nov. of hyperthermophilic heterotrophs from deep-sea hydrothermal vents.</title>
        <authorList>
            <person name="Hensley S.A."/>
            <person name="Jung J.H."/>
            <person name="Park C.S."/>
            <person name="Holden J.F."/>
        </authorList>
    </citation>
    <scope>NUCLEOTIDE SEQUENCE [LARGE SCALE GENOMIC DNA]</scope>
    <source>
        <strain evidence="11 12">ES1</strain>
    </source>
</reference>
<dbReference type="PANTHER" id="PTHR23245:SF36">
    <property type="entry name" value="TRNA (GUANINE(37)-N1)-METHYLTRANSFERASE"/>
    <property type="match status" value="1"/>
</dbReference>
<dbReference type="FunFam" id="3.40.50.150:FF:000899">
    <property type="entry name" value="tRNA (guanine(37)-N1)/4-demethylwyosine(37)-methyltransferase Taw22"/>
    <property type="match status" value="1"/>
</dbReference>
<evidence type="ECO:0000313" key="12">
    <source>
        <dbReference type="Proteomes" id="UP000019027"/>
    </source>
</evidence>
<dbReference type="Gene3D" id="3.40.50.150">
    <property type="entry name" value="Vaccinia Virus protein VP39"/>
    <property type="match status" value="1"/>
</dbReference>
<protein>
    <recommendedName>
        <fullName evidence="1">tRNA (guanine(37)-N(1))-methyltransferase</fullName>
        <ecNumber evidence="1">2.1.1.228</ecNumber>
    </recommendedName>
    <alternativeName>
        <fullName evidence="7">M1G-methyltransferase</fullName>
    </alternativeName>
    <alternativeName>
        <fullName evidence="8">tRNA [GM37] methyltransferase</fullName>
    </alternativeName>
</protein>
<sequence length="344" mass="40148">MRKKIGKNMPAVRVQKHEAEKVKNILKKLGLYDGKRRPKREETFVLLPVVSSPKLKELGFEVVDVELPFRPERQIYKNLESVLAEKFTKEDLAYLRRYDIIGDIAVIQIPKELEHRQKDIIEALLIVHPFIKVIAKKGFHEGKFRVREYEIIWGEKRLTTVHKENGVKIKVDLGKVFFNPRMKGERYRLAQLVQDGERILLMFAGVLPYALVIARFKNVEITAIELNKDAVRLGLENIQLNKDKLKGKIEVIYGDVFKVVPKLGTFDRVISPTPKGVDALNLALSKAEKWVHYYDFVHEDKFDEFKRRIEEECQKLGKQCEVRIKKIADYKPHVYKVCADIKLF</sequence>